<evidence type="ECO:0000313" key="3">
    <source>
        <dbReference type="Proteomes" id="UP001169217"/>
    </source>
</evidence>
<dbReference type="Proteomes" id="UP001169217">
    <property type="component" value="Unassembled WGS sequence"/>
</dbReference>
<evidence type="ECO:0000313" key="2">
    <source>
        <dbReference type="EMBL" id="KAK0374336.1"/>
    </source>
</evidence>
<sequence length="183" mass="21217">MFPLSHEDKGPAAGPKEETSFRDRTTYMKQKCDYYTSTSFEEMTEYYPKSSNKGLWTVMEERRNRLTNLCSSLGIGQEVTSGTRLSEPQERRVEKMLEDVKEDLYKGNVVRDIFLRNRNNRRMITAATQEEGHDSELYQSLQNFGRNLGIDLEKDSDRSLSLKERGVTFSKEGTRVSVEEFKA</sequence>
<protein>
    <submittedName>
        <fullName evidence="2">Uncharacterized protein</fullName>
    </submittedName>
</protein>
<feature type="region of interest" description="Disordered" evidence="1">
    <location>
        <begin position="1"/>
        <end position="22"/>
    </location>
</feature>
<name>A0ABQ9PS62_9PEZI</name>
<gene>
    <name evidence="2" type="ORF">CLIM01_08326</name>
</gene>
<accession>A0ABQ9PS62</accession>
<keyword evidence="3" id="KW-1185">Reference proteome</keyword>
<comment type="caution">
    <text evidence="2">The sequence shown here is derived from an EMBL/GenBank/DDBJ whole genome shotgun (WGS) entry which is preliminary data.</text>
</comment>
<reference evidence="2" key="1">
    <citation type="submission" date="2023-04" db="EMBL/GenBank/DDBJ databases">
        <title>Colletotrichum limetticola genome sequence.</title>
        <authorList>
            <person name="Baroncelli R."/>
        </authorList>
    </citation>
    <scope>NUCLEOTIDE SEQUENCE</scope>
    <source>
        <strain evidence="2">KLA-Anderson</strain>
    </source>
</reference>
<dbReference type="EMBL" id="JARUPT010000258">
    <property type="protein sequence ID" value="KAK0374336.1"/>
    <property type="molecule type" value="Genomic_DNA"/>
</dbReference>
<evidence type="ECO:0000256" key="1">
    <source>
        <dbReference type="SAM" id="MobiDB-lite"/>
    </source>
</evidence>
<proteinExistence type="predicted"/>
<organism evidence="2 3">
    <name type="scientific">Colletotrichum limetticola</name>
    <dbReference type="NCBI Taxonomy" id="1209924"/>
    <lineage>
        <taxon>Eukaryota</taxon>
        <taxon>Fungi</taxon>
        <taxon>Dikarya</taxon>
        <taxon>Ascomycota</taxon>
        <taxon>Pezizomycotina</taxon>
        <taxon>Sordariomycetes</taxon>
        <taxon>Hypocreomycetidae</taxon>
        <taxon>Glomerellales</taxon>
        <taxon>Glomerellaceae</taxon>
        <taxon>Colletotrichum</taxon>
        <taxon>Colletotrichum acutatum species complex</taxon>
    </lineage>
</organism>